<dbReference type="Pfam" id="PF00144">
    <property type="entry name" value="Beta-lactamase"/>
    <property type="match status" value="1"/>
</dbReference>
<dbReference type="InterPro" id="IPR012338">
    <property type="entry name" value="Beta-lactam/transpept-like"/>
</dbReference>
<keyword evidence="4" id="KW-1185">Reference proteome</keyword>
<keyword evidence="1" id="KW-0732">Signal</keyword>
<dbReference type="AlphaFoldDB" id="A0A1H3U5B2"/>
<evidence type="ECO:0000313" key="3">
    <source>
        <dbReference type="EMBL" id="SDZ57666.1"/>
    </source>
</evidence>
<evidence type="ECO:0000259" key="2">
    <source>
        <dbReference type="Pfam" id="PF00144"/>
    </source>
</evidence>
<name>A0A1H3U5B2_9RHOB</name>
<feature type="signal peptide" evidence="1">
    <location>
        <begin position="1"/>
        <end position="21"/>
    </location>
</feature>
<dbReference type="EMBL" id="FNPX01000024">
    <property type="protein sequence ID" value="SDZ57666.1"/>
    <property type="molecule type" value="Genomic_DNA"/>
</dbReference>
<sequence length="322" mass="34184">MRNLMLKTLLLLIILLGPAHADERADKIVGAWSDWVAEADVLGSTIVVMRAGEVVAGDARGVVLNTPLPLAGLSKAVTGACVIDLVHRGLLPLRATLGDILDEQGPLADVTVAQLLTHRSGVWPDSTRGDVELQTARHDQTEQVSLRALSRVPQERLVGRFAHNNENYAILGRVVGAVTGKDHVTACAEAVLAPLGIASASLSGKWAGHGAWGGWAMSAPDFARFAWARFGPDGLVGADLAIWPSAPLAGGIRYGPGVMWRLLEGRHMIWSSGILCWNSDGDGGHFAIYGDEYLVVTLYSMCQDGTGAFAALNRALLMAAMR</sequence>
<feature type="chain" id="PRO_5011541540" evidence="1">
    <location>
        <begin position="22"/>
        <end position="322"/>
    </location>
</feature>
<proteinExistence type="predicted"/>
<dbReference type="Proteomes" id="UP000198914">
    <property type="component" value="Unassembled WGS sequence"/>
</dbReference>
<dbReference type="SUPFAM" id="SSF56601">
    <property type="entry name" value="beta-lactamase/transpeptidase-like"/>
    <property type="match status" value="1"/>
</dbReference>
<dbReference type="OrthoDB" id="5377981at2"/>
<feature type="domain" description="Beta-lactamase-related" evidence="2">
    <location>
        <begin position="37"/>
        <end position="316"/>
    </location>
</feature>
<gene>
    <name evidence="3" type="ORF">SAMN05444004_1249</name>
</gene>
<protein>
    <submittedName>
        <fullName evidence="3">CubicO group peptidase, beta-lactamase class C family</fullName>
    </submittedName>
</protein>
<dbReference type="PANTHER" id="PTHR43283">
    <property type="entry name" value="BETA-LACTAMASE-RELATED"/>
    <property type="match status" value="1"/>
</dbReference>
<dbReference type="STRING" id="1244108.SAMN05444004_1249"/>
<dbReference type="PANTHER" id="PTHR43283:SF3">
    <property type="entry name" value="BETA-LACTAMASE FAMILY PROTEIN (AFU_ORTHOLOGUE AFUA_5G07500)"/>
    <property type="match status" value="1"/>
</dbReference>
<dbReference type="InterPro" id="IPR001466">
    <property type="entry name" value="Beta-lactam-related"/>
</dbReference>
<accession>A0A1H3U5B2</accession>
<dbReference type="InterPro" id="IPR050789">
    <property type="entry name" value="Diverse_Enzym_Activities"/>
</dbReference>
<reference evidence="4" key="1">
    <citation type="submission" date="2016-10" db="EMBL/GenBank/DDBJ databases">
        <authorList>
            <person name="Varghese N."/>
            <person name="Submissions S."/>
        </authorList>
    </citation>
    <scope>NUCLEOTIDE SEQUENCE [LARGE SCALE GENOMIC DNA]</scope>
    <source>
        <strain evidence="4">DSM 100420</strain>
    </source>
</reference>
<organism evidence="3 4">
    <name type="scientific">Jannaschia faecimaris</name>
    <dbReference type="NCBI Taxonomy" id="1244108"/>
    <lineage>
        <taxon>Bacteria</taxon>
        <taxon>Pseudomonadati</taxon>
        <taxon>Pseudomonadota</taxon>
        <taxon>Alphaproteobacteria</taxon>
        <taxon>Rhodobacterales</taxon>
        <taxon>Roseobacteraceae</taxon>
        <taxon>Jannaschia</taxon>
    </lineage>
</organism>
<dbReference type="RefSeq" id="WP_092647769.1">
    <property type="nucleotide sequence ID" value="NZ_FNPX01000024.1"/>
</dbReference>
<dbReference type="Gene3D" id="3.40.710.10">
    <property type="entry name" value="DD-peptidase/beta-lactamase superfamily"/>
    <property type="match status" value="1"/>
</dbReference>
<evidence type="ECO:0000256" key="1">
    <source>
        <dbReference type="SAM" id="SignalP"/>
    </source>
</evidence>
<evidence type="ECO:0000313" key="4">
    <source>
        <dbReference type="Proteomes" id="UP000198914"/>
    </source>
</evidence>